<dbReference type="SUPFAM" id="SSF101898">
    <property type="entry name" value="NHL repeat"/>
    <property type="match status" value="1"/>
</dbReference>
<evidence type="ECO:0000256" key="1">
    <source>
        <dbReference type="ARBA" id="ARBA00022737"/>
    </source>
</evidence>
<dbReference type="PROSITE" id="PS51125">
    <property type="entry name" value="NHL"/>
    <property type="match status" value="1"/>
</dbReference>
<dbReference type="InterPro" id="IPR001258">
    <property type="entry name" value="NHL_repeat"/>
</dbReference>
<evidence type="ECO:0000313" key="3">
    <source>
        <dbReference type="EMBL" id="CAG2191501.1"/>
    </source>
</evidence>
<proteinExistence type="predicted"/>
<dbReference type="Gene3D" id="2.120.10.30">
    <property type="entry name" value="TolB, C-terminal domain"/>
    <property type="match status" value="1"/>
</dbReference>
<keyword evidence="1" id="KW-0677">Repeat</keyword>
<dbReference type="GO" id="GO:0061630">
    <property type="term" value="F:ubiquitin protein ligase activity"/>
    <property type="evidence" value="ECO:0007669"/>
    <property type="project" value="TreeGrafter"/>
</dbReference>
<dbReference type="GO" id="GO:0008270">
    <property type="term" value="F:zinc ion binding"/>
    <property type="evidence" value="ECO:0007669"/>
    <property type="project" value="UniProtKB-KW"/>
</dbReference>
<feature type="repeat" description="NHL" evidence="2">
    <location>
        <begin position="33"/>
        <end position="64"/>
    </location>
</feature>
<reference evidence="3" key="1">
    <citation type="submission" date="2021-03" db="EMBL/GenBank/DDBJ databases">
        <authorList>
            <person name="Bekaert M."/>
        </authorList>
    </citation>
    <scope>NUCLEOTIDE SEQUENCE</scope>
</reference>
<gene>
    <name evidence="3" type="ORF">MEDL_6729</name>
</gene>
<dbReference type="OrthoDB" id="6131018at2759"/>
<dbReference type="AlphaFoldDB" id="A0A8S3QAC9"/>
<accession>A0A8S3QAC9</accession>
<dbReference type="InterPro" id="IPR050952">
    <property type="entry name" value="TRIM-NHL_E3_ligases"/>
</dbReference>
<protein>
    <submittedName>
        <fullName evidence="3">Uncharacterized protein</fullName>
    </submittedName>
</protein>
<dbReference type="EMBL" id="CAJPWZ010000364">
    <property type="protein sequence ID" value="CAG2191501.1"/>
    <property type="molecule type" value="Genomic_DNA"/>
</dbReference>
<organism evidence="3 4">
    <name type="scientific">Mytilus edulis</name>
    <name type="common">Blue mussel</name>
    <dbReference type="NCBI Taxonomy" id="6550"/>
    <lineage>
        <taxon>Eukaryota</taxon>
        <taxon>Metazoa</taxon>
        <taxon>Spiralia</taxon>
        <taxon>Lophotrochozoa</taxon>
        <taxon>Mollusca</taxon>
        <taxon>Bivalvia</taxon>
        <taxon>Autobranchia</taxon>
        <taxon>Pteriomorphia</taxon>
        <taxon>Mytilida</taxon>
        <taxon>Mytiloidea</taxon>
        <taxon>Mytilidae</taxon>
        <taxon>Mytilinae</taxon>
        <taxon>Mytilus</taxon>
    </lineage>
</organism>
<dbReference type="InterPro" id="IPR011042">
    <property type="entry name" value="6-blade_b-propeller_TolB-like"/>
</dbReference>
<keyword evidence="4" id="KW-1185">Reference proteome</keyword>
<dbReference type="PANTHER" id="PTHR24104">
    <property type="entry name" value="E3 UBIQUITIN-PROTEIN LIGASE NHLRC1-RELATED"/>
    <property type="match status" value="1"/>
</dbReference>
<name>A0A8S3QAC9_MYTED</name>
<evidence type="ECO:0000313" key="4">
    <source>
        <dbReference type="Proteomes" id="UP000683360"/>
    </source>
</evidence>
<dbReference type="GO" id="GO:0000209">
    <property type="term" value="P:protein polyubiquitination"/>
    <property type="evidence" value="ECO:0007669"/>
    <property type="project" value="TreeGrafter"/>
</dbReference>
<dbReference type="PANTHER" id="PTHR24104:SF25">
    <property type="entry name" value="PROTEIN LIN-41"/>
    <property type="match status" value="1"/>
</dbReference>
<dbReference type="GO" id="GO:0043161">
    <property type="term" value="P:proteasome-mediated ubiquitin-dependent protein catabolic process"/>
    <property type="evidence" value="ECO:0007669"/>
    <property type="project" value="TreeGrafter"/>
</dbReference>
<dbReference type="Proteomes" id="UP000683360">
    <property type="component" value="Unassembled WGS sequence"/>
</dbReference>
<dbReference type="Pfam" id="PF06739">
    <property type="entry name" value="SBBP"/>
    <property type="match status" value="1"/>
</dbReference>
<sequence length="155" mass="17078">MVTIFFYTNKDNHPVICYDIHGNLKWEFNDAQNLRYPQGISVDSNGNVYVVSKDTNSVVIITPNGKHCRTILSFCDGLSNPCALHFEPTSNKLLVANKTEGISVDSNGNVYVASMDTSSGVIITLMESVAGQYCPLVMAFEVHVYCISNQPVTSY</sequence>
<comment type="caution">
    <text evidence="3">The sequence shown here is derived from an EMBL/GenBank/DDBJ whole genome shotgun (WGS) entry which is preliminary data.</text>
</comment>
<evidence type="ECO:0000256" key="2">
    <source>
        <dbReference type="PROSITE-ProRule" id="PRU00504"/>
    </source>
</evidence>
<dbReference type="InterPro" id="IPR010620">
    <property type="entry name" value="SBBP_repeat"/>
</dbReference>